<evidence type="ECO:0000256" key="1">
    <source>
        <dbReference type="SAM" id="MobiDB-lite"/>
    </source>
</evidence>
<evidence type="ECO:0000313" key="3">
    <source>
        <dbReference type="Proteomes" id="UP000255207"/>
    </source>
</evidence>
<dbReference type="OrthoDB" id="9816424at2"/>
<dbReference type="RefSeq" id="WP_114829463.1">
    <property type="nucleotide sequence ID" value="NZ_QQTO01000021.1"/>
</dbReference>
<sequence length="313" mass="33833">MSSAKRFGVFSTTFARHVAKKLATLTIGGVFVSDGAQRLRRKLAREAAAVKGVGPIAIVAHAYYPELLTEILKQRALLSGAVPLHVTVPHDKREQAEAIVAGSDHVHLHSVPNRGRDVAPFLSLLNAGELDRYDIVLKVHTKRSPHLLDGNIRRKLLFALLFGESNANRRVMNLFADPTVGVVGWGGCYHKNPAYWTDNKARALDLADRMGAGDVARLGFFEGTMFWVRPAALEPLRRLGLAVEDFEAEQGQTDGTLHHALERCFTIAAWSAGYDVLDLGGRVLDAGRPGGPASSGAIRSQPARSAGAVGQPR</sequence>
<name>A0A370L6N1_9HYPH</name>
<dbReference type="AlphaFoldDB" id="A0A370L6N1"/>
<organism evidence="2 3">
    <name type="scientific">Bosea caraganae</name>
    <dbReference type="NCBI Taxonomy" id="2763117"/>
    <lineage>
        <taxon>Bacteria</taxon>
        <taxon>Pseudomonadati</taxon>
        <taxon>Pseudomonadota</taxon>
        <taxon>Alphaproteobacteria</taxon>
        <taxon>Hyphomicrobiales</taxon>
        <taxon>Boseaceae</taxon>
        <taxon>Bosea</taxon>
    </lineage>
</organism>
<protein>
    <recommendedName>
        <fullName evidence="4">Rhamnan synthesis protein F</fullName>
    </recommendedName>
</protein>
<dbReference type="EMBL" id="QQTP01000005">
    <property type="protein sequence ID" value="RDJ25417.1"/>
    <property type="molecule type" value="Genomic_DNA"/>
</dbReference>
<feature type="region of interest" description="Disordered" evidence="1">
    <location>
        <begin position="289"/>
        <end position="313"/>
    </location>
</feature>
<dbReference type="InterPro" id="IPR007739">
    <property type="entry name" value="RgpF"/>
</dbReference>
<accession>A0A370L6N1</accession>
<keyword evidence="3" id="KW-1185">Reference proteome</keyword>
<evidence type="ECO:0000313" key="2">
    <source>
        <dbReference type="EMBL" id="RDJ25417.1"/>
    </source>
</evidence>
<dbReference type="Pfam" id="PF05045">
    <property type="entry name" value="RgpF"/>
    <property type="match status" value="1"/>
</dbReference>
<dbReference type="Proteomes" id="UP000255207">
    <property type="component" value="Unassembled WGS sequence"/>
</dbReference>
<evidence type="ECO:0008006" key="4">
    <source>
        <dbReference type="Google" id="ProtNLM"/>
    </source>
</evidence>
<proteinExistence type="predicted"/>
<gene>
    <name evidence="2" type="ORF">DWE98_11860</name>
</gene>
<reference evidence="3" key="1">
    <citation type="submission" date="2018-07" db="EMBL/GenBank/DDBJ databases">
        <authorList>
            <person name="Safronova V.I."/>
            <person name="Chirak E.R."/>
            <person name="Sazanova A.L."/>
        </authorList>
    </citation>
    <scope>NUCLEOTIDE SEQUENCE [LARGE SCALE GENOMIC DNA]</scope>
    <source>
        <strain evidence="3">RCAM04685</strain>
    </source>
</reference>
<comment type="caution">
    <text evidence="2">The sequence shown here is derived from an EMBL/GenBank/DDBJ whole genome shotgun (WGS) entry which is preliminary data.</text>
</comment>